<dbReference type="Pfam" id="PF03551">
    <property type="entry name" value="PadR"/>
    <property type="match status" value="1"/>
</dbReference>
<dbReference type="PANTHER" id="PTHR33169:SF14">
    <property type="entry name" value="TRANSCRIPTIONAL REGULATOR RV3488"/>
    <property type="match status" value="1"/>
</dbReference>
<name>A0A1M4W1W1_9FIRM</name>
<protein>
    <submittedName>
        <fullName evidence="2">Transcriptional regulator, PadR family</fullName>
    </submittedName>
</protein>
<evidence type="ECO:0000313" key="2">
    <source>
        <dbReference type="EMBL" id="SHE75140.1"/>
    </source>
</evidence>
<dbReference type="InterPro" id="IPR036388">
    <property type="entry name" value="WH-like_DNA-bd_sf"/>
</dbReference>
<dbReference type="CDD" id="cd00090">
    <property type="entry name" value="HTH_ARSR"/>
    <property type="match status" value="1"/>
</dbReference>
<gene>
    <name evidence="2" type="ORF">SAMN02745784_01671</name>
</gene>
<accession>A0A1M4W1W1</accession>
<dbReference type="RefSeq" id="WP_072975332.1">
    <property type="nucleotide sequence ID" value="NZ_FQTY01000006.1"/>
</dbReference>
<dbReference type="Proteomes" id="UP000184114">
    <property type="component" value="Unassembled WGS sequence"/>
</dbReference>
<dbReference type="InterPro" id="IPR052509">
    <property type="entry name" value="Metal_resp_DNA-bind_regulator"/>
</dbReference>
<reference evidence="3" key="1">
    <citation type="submission" date="2016-11" db="EMBL/GenBank/DDBJ databases">
        <authorList>
            <person name="Varghese N."/>
            <person name="Submissions S."/>
        </authorList>
    </citation>
    <scope>NUCLEOTIDE SEQUENCE [LARGE SCALE GENOMIC DNA]</scope>
    <source>
        <strain evidence="3">DSM 18095</strain>
    </source>
</reference>
<dbReference type="Gene3D" id="1.10.10.10">
    <property type="entry name" value="Winged helix-like DNA-binding domain superfamily/Winged helix DNA-binding domain"/>
    <property type="match status" value="1"/>
</dbReference>
<keyword evidence="3" id="KW-1185">Reference proteome</keyword>
<dbReference type="STRING" id="1123404.SAMN02745784_01671"/>
<dbReference type="AlphaFoldDB" id="A0A1M4W1W1"/>
<dbReference type="SUPFAM" id="SSF46785">
    <property type="entry name" value="Winged helix' DNA-binding domain"/>
    <property type="match status" value="1"/>
</dbReference>
<feature type="domain" description="Transcription regulator PadR N-terminal" evidence="1">
    <location>
        <begin position="16"/>
        <end position="88"/>
    </location>
</feature>
<sequence>MKIDKGFIGGSTNLLILYLLKEKDMYGYEIIKDLEVRSDSTFKFKEGTLYPVLHKLENEGYVKSYMKKSETGRERKYYRITDKGEKQLIEEKRQWHVFSTTVNKVIGGEKHVFS</sequence>
<dbReference type="InterPro" id="IPR005149">
    <property type="entry name" value="Tscrpt_reg_PadR_N"/>
</dbReference>
<dbReference type="InterPro" id="IPR011991">
    <property type="entry name" value="ArsR-like_HTH"/>
</dbReference>
<dbReference type="PANTHER" id="PTHR33169">
    <property type="entry name" value="PADR-FAMILY TRANSCRIPTIONAL REGULATOR"/>
    <property type="match status" value="1"/>
</dbReference>
<dbReference type="InterPro" id="IPR036390">
    <property type="entry name" value="WH_DNA-bd_sf"/>
</dbReference>
<dbReference type="GeneID" id="90994354"/>
<proteinExistence type="predicted"/>
<evidence type="ECO:0000259" key="1">
    <source>
        <dbReference type="Pfam" id="PF03551"/>
    </source>
</evidence>
<dbReference type="EMBL" id="FQTY01000006">
    <property type="protein sequence ID" value="SHE75140.1"/>
    <property type="molecule type" value="Genomic_DNA"/>
</dbReference>
<organism evidence="2 3">
    <name type="scientific">Tissierella praeacuta DSM 18095</name>
    <dbReference type="NCBI Taxonomy" id="1123404"/>
    <lineage>
        <taxon>Bacteria</taxon>
        <taxon>Bacillati</taxon>
        <taxon>Bacillota</taxon>
        <taxon>Tissierellia</taxon>
        <taxon>Tissierellales</taxon>
        <taxon>Tissierellaceae</taxon>
        <taxon>Tissierella</taxon>
    </lineage>
</organism>
<evidence type="ECO:0000313" key="3">
    <source>
        <dbReference type="Proteomes" id="UP000184114"/>
    </source>
</evidence>